<proteinExistence type="predicted"/>
<keyword evidence="4" id="KW-1185">Reference proteome</keyword>
<protein>
    <recommendedName>
        <fullName evidence="2">G domain-containing protein</fullName>
    </recommendedName>
</protein>
<dbReference type="GO" id="GO:0005525">
    <property type="term" value="F:GTP binding"/>
    <property type="evidence" value="ECO:0007669"/>
    <property type="project" value="InterPro"/>
</dbReference>
<dbReference type="InterPro" id="IPR006073">
    <property type="entry name" value="GTP-bd"/>
</dbReference>
<comment type="caution">
    <text evidence="3">The sequence shown here is derived from an EMBL/GenBank/DDBJ whole genome shotgun (WGS) entry which is preliminary data.</text>
</comment>
<dbReference type="EMBL" id="JAACJO010000051">
    <property type="protein sequence ID" value="KAF5345090.1"/>
    <property type="molecule type" value="Genomic_DNA"/>
</dbReference>
<dbReference type="OrthoDB" id="3011850at2759"/>
<feature type="compositionally biased region" description="Polar residues" evidence="1">
    <location>
        <begin position="99"/>
        <end position="109"/>
    </location>
</feature>
<evidence type="ECO:0000313" key="4">
    <source>
        <dbReference type="Proteomes" id="UP000559027"/>
    </source>
</evidence>
<evidence type="ECO:0000313" key="3">
    <source>
        <dbReference type="EMBL" id="KAF5345090.1"/>
    </source>
</evidence>
<dbReference type="CDD" id="cd00882">
    <property type="entry name" value="Ras_like_GTPase"/>
    <property type="match status" value="1"/>
</dbReference>
<sequence length="410" mass="45908">MRARVRSRLKLIPFHSQDATWLSTYFSSYYASYLAGMMRSGSMLSLFHGLSPQKQGPQDDGSKATGGSPIPNPSSPITNPPNLRFLKPFNRTSLREQTELSARPSQESSGDIEGENKGETFVIALLGPSGAGKSSFIAHATGQNVEIGHLLTACTHSIDTFEKQLPDGRTVVFVDTPGYDLADKNPNRVLNMLTQWLKARSAGGTRVTLNAILFFHRINDNRMPVATQSHINRFEKLVGKKGAQKRVLLITTMWDEVDTNIGDFREAQLKTDFWKKFMDGGSSVSRFRRGHSSAWEILNPLIGVQGEDTPLPSVFDSVFQEEPEDEAELDAEQALYTMEQIYHDQQRLLERLQGAIHERSPRQIDLLQDVLDAEKKVSGKLGSLLTRLKKQNLRRYDPLALRSNIPPETI</sequence>
<dbReference type="Proteomes" id="UP000559027">
    <property type="component" value="Unassembled WGS sequence"/>
</dbReference>
<dbReference type="SUPFAM" id="SSF52540">
    <property type="entry name" value="P-loop containing nucleoside triphosphate hydrolases"/>
    <property type="match status" value="1"/>
</dbReference>
<dbReference type="Pfam" id="PF01926">
    <property type="entry name" value="MMR_HSR1"/>
    <property type="match status" value="1"/>
</dbReference>
<evidence type="ECO:0000259" key="2">
    <source>
        <dbReference type="Pfam" id="PF01926"/>
    </source>
</evidence>
<gene>
    <name evidence="3" type="ORF">D9756_011166</name>
</gene>
<accession>A0A8H5CNS5</accession>
<reference evidence="3 4" key="1">
    <citation type="journal article" date="2020" name="ISME J.">
        <title>Uncovering the hidden diversity of litter-decomposition mechanisms in mushroom-forming fungi.</title>
        <authorList>
            <person name="Floudas D."/>
            <person name="Bentzer J."/>
            <person name="Ahren D."/>
            <person name="Johansson T."/>
            <person name="Persson P."/>
            <person name="Tunlid A."/>
        </authorList>
    </citation>
    <scope>NUCLEOTIDE SEQUENCE [LARGE SCALE GENOMIC DNA]</scope>
    <source>
        <strain evidence="3 4">CBS 146.42</strain>
    </source>
</reference>
<evidence type="ECO:0000256" key="1">
    <source>
        <dbReference type="SAM" id="MobiDB-lite"/>
    </source>
</evidence>
<name>A0A8H5CNS5_9AGAR</name>
<dbReference type="AlphaFoldDB" id="A0A8H5CNS5"/>
<feature type="domain" description="G" evidence="2">
    <location>
        <begin position="123"/>
        <end position="197"/>
    </location>
</feature>
<dbReference type="InterPro" id="IPR027417">
    <property type="entry name" value="P-loop_NTPase"/>
</dbReference>
<feature type="region of interest" description="Disordered" evidence="1">
    <location>
        <begin position="49"/>
        <end position="86"/>
    </location>
</feature>
<organism evidence="3 4">
    <name type="scientific">Leucocoprinus leucothites</name>
    <dbReference type="NCBI Taxonomy" id="201217"/>
    <lineage>
        <taxon>Eukaryota</taxon>
        <taxon>Fungi</taxon>
        <taxon>Dikarya</taxon>
        <taxon>Basidiomycota</taxon>
        <taxon>Agaricomycotina</taxon>
        <taxon>Agaricomycetes</taxon>
        <taxon>Agaricomycetidae</taxon>
        <taxon>Agaricales</taxon>
        <taxon>Agaricineae</taxon>
        <taxon>Agaricaceae</taxon>
        <taxon>Leucocoprinus</taxon>
    </lineage>
</organism>
<feature type="compositionally biased region" description="Low complexity" evidence="1">
    <location>
        <begin position="65"/>
        <end position="82"/>
    </location>
</feature>
<dbReference type="Gene3D" id="3.40.50.300">
    <property type="entry name" value="P-loop containing nucleotide triphosphate hydrolases"/>
    <property type="match status" value="1"/>
</dbReference>
<feature type="region of interest" description="Disordered" evidence="1">
    <location>
        <begin position="95"/>
        <end position="114"/>
    </location>
</feature>